<evidence type="ECO:0000313" key="1">
    <source>
        <dbReference type="EMBL" id="KAL3688743.1"/>
    </source>
</evidence>
<accession>A0ABD3HB48</accession>
<dbReference type="Gene3D" id="3.40.50.620">
    <property type="entry name" value="HUPs"/>
    <property type="match status" value="1"/>
</dbReference>
<dbReference type="AlphaFoldDB" id="A0ABD3HB48"/>
<dbReference type="Proteomes" id="UP001633002">
    <property type="component" value="Unassembled WGS sequence"/>
</dbReference>
<gene>
    <name evidence="1" type="ORF">R1sor_015052</name>
</gene>
<protein>
    <submittedName>
        <fullName evidence="1">Uncharacterized protein</fullName>
    </submittedName>
</protein>
<dbReference type="InterPro" id="IPR014729">
    <property type="entry name" value="Rossmann-like_a/b/a_fold"/>
</dbReference>
<reference evidence="1 2" key="1">
    <citation type="submission" date="2024-09" db="EMBL/GenBank/DDBJ databases">
        <title>Chromosome-scale assembly of Riccia sorocarpa.</title>
        <authorList>
            <person name="Paukszto L."/>
        </authorList>
    </citation>
    <scope>NUCLEOTIDE SEQUENCE [LARGE SCALE GENOMIC DNA]</scope>
    <source>
        <strain evidence="1">LP-2024</strain>
        <tissue evidence="1">Aerial parts of the thallus</tissue>
    </source>
</reference>
<organism evidence="1 2">
    <name type="scientific">Riccia sorocarpa</name>
    <dbReference type="NCBI Taxonomy" id="122646"/>
    <lineage>
        <taxon>Eukaryota</taxon>
        <taxon>Viridiplantae</taxon>
        <taxon>Streptophyta</taxon>
        <taxon>Embryophyta</taxon>
        <taxon>Marchantiophyta</taxon>
        <taxon>Marchantiopsida</taxon>
        <taxon>Marchantiidae</taxon>
        <taxon>Marchantiales</taxon>
        <taxon>Ricciaceae</taxon>
        <taxon>Riccia</taxon>
    </lineage>
</organism>
<dbReference type="EMBL" id="JBJQOH010000004">
    <property type="protein sequence ID" value="KAL3688743.1"/>
    <property type="molecule type" value="Genomic_DNA"/>
</dbReference>
<evidence type="ECO:0000313" key="2">
    <source>
        <dbReference type="Proteomes" id="UP001633002"/>
    </source>
</evidence>
<sequence length="79" mass="8726">MCPSIPGVYLPRNFTLDTLAVSIHFSKETVAGGEAVNRRRKERGLSELKVIVVDLVLNSDGDGEEKLSSTELRRREVGL</sequence>
<proteinExistence type="predicted"/>
<comment type="caution">
    <text evidence="1">The sequence shown here is derived from an EMBL/GenBank/DDBJ whole genome shotgun (WGS) entry which is preliminary data.</text>
</comment>
<name>A0ABD3HB48_9MARC</name>
<keyword evidence="2" id="KW-1185">Reference proteome</keyword>